<keyword evidence="26" id="KW-0067">ATP-binding</keyword>
<dbReference type="GO" id="GO:0039548">
    <property type="term" value="P:symbiont-mediated suppression of host cytoplasmic pattern recognition receptor signaling pathway via inhibition of IRF3 activity"/>
    <property type="evidence" value="ECO:0007669"/>
    <property type="project" value="UniProtKB-KW"/>
</dbReference>
<dbReference type="PROSITE" id="PS51194">
    <property type="entry name" value="HELICASE_CTER"/>
    <property type="match status" value="1"/>
</dbReference>
<evidence type="ECO:0000259" key="59">
    <source>
        <dbReference type="PROSITE" id="PS51876"/>
    </source>
</evidence>
<keyword evidence="31 53" id="KW-1133">Transmembrane helix</keyword>
<proteinExistence type="inferred from homology"/>
<dbReference type="GO" id="GO:0003968">
    <property type="term" value="F:RNA-directed RNA polymerase activity"/>
    <property type="evidence" value="ECO:0007669"/>
    <property type="project" value="UniProtKB-KW"/>
</dbReference>
<comment type="function">
    <text evidence="44">Acts as a cofactor for the NS3 protease activity.</text>
</comment>
<evidence type="ECO:0000256" key="13">
    <source>
        <dbReference type="ARBA" id="ARBA00022595"/>
    </source>
</evidence>
<dbReference type="InterPro" id="IPR001650">
    <property type="entry name" value="Helicase_C-like"/>
</dbReference>
<dbReference type="GO" id="GO:0033897">
    <property type="term" value="F:ribonuclease T2 activity"/>
    <property type="evidence" value="ECO:0007669"/>
    <property type="project" value="InterPro"/>
</dbReference>
<dbReference type="InterPro" id="IPR042310">
    <property type="entry name" value="Pestivirus_E2_B"/>
</dbReference>
<keyword evidence="42" id="KW-0407">Ion channel</keyword>
<feature type="compositionally biased region" description="Basic and acidic residues" evidence="52">
    <location>
        <begin position="170"/>
        <end position="186"/>
    </location>
</feature>
<feature type="transmembrane region" description="Helical" evidence="53">
    <location>
        <begin position="1181"/>
        <end position="1201"/>
    </location>
</feature>
<keyword evidence="15 50" id="KW-0645">Protease</keyword>
<evidence type="ECO:0000256" key="24">
    <source>
        <dbReference type="ARBA" id="ARBA00022807"/>
    </source>
</evidence>
<comment type="subcellular location">
    <subcellularLocation>
        <location evidence="2">Host cytoplasm</location>
    </subcellularLocation>
    <subcellularLocation>
        <location evidence="3">Host membrane</location>
        <topology evidence="3">Peripheral membrane protein</topology>
    </subcellularLocation>
    <subcellularLocation>
        <location evidence="4">Virion membrane</location>
        <topology evidence="4">Peripheral membrane protein</topology>
    </subcellularLocation>
</comment>
<dbReference type="GO" id="GO:0039520">
    <property type="term" value="P:symbiont-mediated activation of host autophagy"/>
    <property type="evidence" value="ECO:0007669"/>
    <property type="project" value="UniProtKB-KW"/>
</dbReference>
<evidence type="ECO:0000256" key="4">
    <source>
        <dbReference type="ARBA" id="ARBA00004650"/>
    </source>
</evidence>
<comment type="function">
    <text evidence="46">Packages viral RNA to form a viral nucleocapsid and thereby protects viral RNA. Also plays a role in transcription regulation. Protects the incoming virus against IFN-induced effectors.</text>
</comment>
<dbReference type="InterPro" id="IPR043502">
    <property type="entry name" value="DNA/RNA_pol_sf"/>
</dbReference>
<keyword evidence="21 50" id="KW-0378">Hydrolase</keyword>
<comment type="function">
    <text evidence="43">Plays a role in the regulation of viral RNA replication.</text>
</comment>
<dbReference type="GO" id="GO:0033644">
    <property type="term" value="C:host cell membrane"/>
    <property type="evidence" value="ECO:0007669"/>
    <property type="project" value="UniProtKB-SubCell"/>
</dbReference>
<dbReference type="InterPro" id="IPR011492">
    <property type="entry name" value="Flavi_DEAD"/>
</dbReference>
<evidence type="ECO:0000256" key="7">
    <source>
        <dbReference type="ARBA" id="ARBA00022448"/>
    </source>
</evidence>
<dbReference type="KEGG" id="vg:13791644"/>
<evidence type="ECO:0000256" key="6">
    <source>
        <dbReference type="ARBA" id="ARBA00020107"/>
    </source>
</evidence>
<dbReference type="PROSITE" id="PS51876">
    <property type="entry name" value="PV_NPRO"/>
    <property type="match status" value="1"/>
</dbReference>
<keyword evidence="38" id="KW-0325">Glycoprotein</keyword>
<dbReference type="SUPFAM" id="SSF52540">
    <property type="entry name" value="P-loop containing nucleoside triphosphate hydrolases"/>
    <property type="match status" value="1"/>
</dbReference>
<dbReference type="PROSITE" id="PS51192">
    <property type="entry name" value="HELICASE_ATP_BIND_1"/>
    <property type="match status" value="1"/>
</dbReference>
<feature type="domain" description="Peptidase S31" evidence="57">
    <location>
        <begin position="1587"/>
        <end position="1760"/>
    </location>
</feature>
<dbReference type="InterPro" id="IPR027417">
    <property type="entry name" value="P-loop_NTPase"/>
</dbReference>
<keyword evidence="19" id="KW-0540">Nuclease</keyword>
<evidence type="ECO:0000256" key="3">
    <source>
        <dbReference type="ARBA" id="ARBA00004242"/>
    </source>
</evidence>
<evidence type="ECO:0000259" key="56">
    <source>
        <dbReference type="PROSITE" id="PS51194"/>
    </source>
</evidence>
<dbReference type="SUPFAM" id="SSF55895">
    <property type="entry name" value="Ribonuclease Rh-like"/>
    <property type="match status" value="1"/>
</dbReference>
<evidence type="ECO:0000256" key="36">
    <source>
        <dbReference type="ARBA" id="ARBA00023136"/>
    </source>
</evidence>
<dbReference type="Pfam" id="PF12387">
    <property type="entry name" value="Peptidase_C74"/>
    <property type="match status" value="1"/>
</dbReference>
<dbReference type="Gene3D" id="3.30.70.270">
    <property type="match status" value="2"/>
</dbReference>
<dbReference type="EMBL" id="JX428945">
    <property type="protein sequence ID" value="AFS63897.1"/>
    <property type="molecule type" value="Genomic_RNA"/>
</dbReference>
<evidence type="ECO:0000256" key="5">
    <source>
        <dbReference type="ARBA" id="ARBA00010133"/>
    </source>
</evidence>
<dbReference type="Gene3D" id="2.30.140.40">
    <property type="entry name" value="Pestivirus Npro endopeptidase C53, interaction domain"/>
    <property type="match status" value="1"/>
</dbReference>
<dbReference type="InterPro" id="IPR008751">
    <property type="entry name" value="Peptidase_C53"/>
</dbReference>
<dbReference type="MEROPS" id="S31.001"/>
<evidence type="ECO:0000256" key="1">
    <source>
        <dbReference type="ARBA" id="ARBA00001160"/>
    </source>
</evidence>
<feature type="active site" description="Charge relay system; for serine protease NS3 activity" evidence="50">
    <location>
        <position position="1655"/>
    </location>
</feature>
<dbReference type="CDD" id="cd23201">
    <property type="entry name" value="Pestivirus_RdRp"/>
    <property type="match status" value="1"/>
</dbReference>
<dbReference type="FunFam" id="3.40.50.300:FF:001127">
    <property type="entry name" value="Genome polyprotein"/>
    <property type="match status" value="1"/>
</dbReference>
<evidence type="ECO:0000256" key="51">
    <source>
        <dbReference type="PROSITE-ProRule" id="PRU01224"/>
    </source>
</evidence>
<keyword evidence="9" id="KW-0696">RNA-directed RNA polymerase</keyword>
<keyword evidence="18" id="KW-0548">Nucleotidyltransferase</keyword>
<dbReference type="Pfam" id="PF05550">
    <property type="entry name" value="Peptidase_C53"/>
    <property type="match status" value="1"/>
</dbReference>
<evidence type="ECO:0000256" key="22">
    <source>
        <dbReference type="ARBA" id="ARBA00022804"/>
    </source>
</evidence>
<evidence type="ECO:0000256" key="47">
    <source>
        <dbReference type="ARBA" id="ARBA00046377"/>
    </source>
</evidence>
<evidence type="ECO:0000256" key="17">
    <source>
        <dbReference type="ARBA" id="ARBA00022692"/>
    </source>
</evidence>
<dbReference type="InterPro" id="IPR042542">
    <property type="entry name" value="Peptidase_C53_interaction"/>
</dbReference>
<dbReference type="GO" id="GO:0017111">
    <property type="term" value="F:ribonucleoside triphosphate phosphatase activity"/>
    <property type="evidence" value="ECO:0007669"/>
    <property type="project" value="UniProtKB-EC"/>
</dbReference>
<dbReference type="GO" id="GO:0004252">
    <property type="term" value="F:serine-type endopeptidase activity"/>
    <property type="evidence" value="ECO:0007669"/>
    <property type="project" value="InterPro"/>
</dbReference>
<comment type="subunit">
    <text evidence="47">Homodimer; disulfide-linked. Heterodimer with E1; disulfide-linked.</text>
</comment>
<dbReference type="InterPro" id="IPR022120">
    <property type="entry name" value="NS2"/>
</dbReference>
<keyword evidence="39" id="KW-1035">Host cytoplasm</keyword>
<dbReference type="InterPro" id="IPR002166">
    <property type="entry name" value="RNA_pol_HCV"/>
</dbReference>
<dbReference type="GO" id="GO:0039694">
    <property type="term" value="P:viral RNA genome replication"/>
    <property type="evidence" value="ECO:0007669"/>
    <property type="project" value="InterPro"/>
</dbReference>
<evidence type="ECO:0000256" key="52">
    <source>
        <dbReference type="SAM" id="MobiDB-lite"/>
    </source>
</evidence>
<dbReference type="Pfam" id="PF16329">
    <property type="entry name" value="Pestivirus_E2"/>
    <property type="match status" value="1"/>
</dbReference>
<feature type="region of interest" description="Disordered" evidence="52">
    <location>
        <begin position="222"/>
        <end position="243"/>
    </location>
</feature>
<evidence type="ECO:0000256" key="8">
    <source>
        <dbReference type="ARBA" id="ARBA00022482"/>
    </source>
</evidence>
<dbReference type="Gene3D" id="3.40.50.300">
    <property type="entry name" value="P-loop containing nucleotide triphosphate hydrolases"/>
    <property type="match status" value="2"/>
</dbReference>
<dbReference type="InterPro" id="IPR049486">
    <property type="entry name" value="NS3-hel_C_flaviviridae"/>
</dbReference>
<feature type="transmembrane region" description="Helical" evidence="53">
    <location>
        <begin position="1361"/>
        <end position="1384"/>
    </location>
</feature>
<keyword evidence="20" id="KW-0547">Nucleotide-binding</keyword>
<evidence type="ECO:0000256" key="20">
    <source>
        <dbReference type="ARBA" id="ARBA00022741"/>
    </source>
</evidence>
<keyword evidence="8 51" id="KW-1113">Inhibition of host RLR pathway by virus</keyword>
<evidence type="ECO:0000259" key="55">
    <source>
        <dbReference type="PROSITE" id="PS51192"/>
    </source>
</evidence>
<dbReference type="GO" id="GO:0005524">
    <property type="term" value="F:ATP binding"/>
    <property type="evidence" value="ECO:0007669"/>
    <property type="project" value="UniProtKB-KW"/>
</dbReference>
<evidence type="ECO:0000256" key="35">
    <source>
        <dbReference type="ARBA" id="ARBA00023134"/>
    </source>
</evidence>
<evidence type="ECO:0000259" key="54">
    <source>
        <dbReference type="PROSITE" id="PS50507"/>
    </source>
</evidence>
<evidence type="ECO:0000256" key="53">
    <source>
        <dbReference type="SAM" id="Phobius"/>
    </source>
</evidence>
<evidence type="ECO:0000256" key="34">
    <source>
        <dbReference type="ARBA" id="ARBA00023065"/>
    </source>
</evidence>
<dbReference type="Pfam" id="PF00271">
    <property type="entry name" value="Helicase_C"/>
    <property type="match status" value="1"/>
</dbReference>
<keyword evidence="36 53" id="KW-0472">Membrane</keyword>
<keyword evidence="27" id="KW-0946">Virion</keyword>
<dbReference type="PROSITE" id="PS51692">
    <property type="entry name" value="PESTIVIRUS_NS2_PRO"/>
    <property type="match status" value="1"/>
</dbReference>
<dbReference type="GO" id="GO:0006508">
    <property type="term" value="P:proteolysis"/>
    <property type="evidence" value="ECO:0007669"/>
    <property type="project" value="UniProtKB-KW"/>
</dbReference>
<keyword evidence="12" id="KW-0945">Host-virus interaction</keyword>
<evidence type="ECO:0000313" key="61">
    <source>
        <dbReference type="Proteomes" id="UP000158721"/>
    </source>
</evidence>
<comment type="function">
    <text evidence="45">Leader cysteine autoprotease that cleaves itself from the nascent polyprotein during translation of the viral mRNA. Once released, plays a role in the inhibition of host innate immune response by interacting with host IRF3 and inducing its proteasomal degradation.</text>
</comment>
<dbReference type="FunFam" id="3.40.50.300:FF:001125">
    <property type="entry name" value="Genome polyprotein"/>
    <property type="match status" value="1"/>
</dbReference>
<feature type="transmembrane region" description="Helical" evidence="53">
    <location>
        <begin position="1142"/>
        <end position="1161"/>
    </location>
</feature>
<keyword evidence="34" id="KW-0406">Ion transport</keyword>
<evidence type="ECO:0000256" key="46">
    <source>
        <dbReference type="ARBA" id="ARBA00034097"/>
    </source>
</evidence>
<dbReference type="InterPro" id="IPR033130">
    <property type="entry name" value="RNase_T2_His_AS_2"/>
</dbReference>
<dbReference type="GO" id="GO:0039654">
    <property type="term" value="P:fusion of virus membrane with host endosome membrane"/>
    <property type="evidence" value="ECO:0007669"/>
    <property type="project" value="UniProtKB-KW"/>
</dbReference>
<feature type="transmembrane region" description="Helical" evidence="53">
    <location>
        <begin position="1280"/>
        <end position="1301"/>
    </location>
</feature>
<feature type="active site" description="Charge relay system; for serine protease NS3 activity" evidence="50">
    <location>
        <position position="1749"/>
    </location>
</feature>
<feature type="active site" description="For N-terminal protease activity" evidence="51">
    <location>
        <position position="49"/>
    </location>
</feature>
<evidence type="ECO:0000259" key="57">
    <source>
        <dbReference type="PROSITE" id="PS51535"/>
    </source>
</evidence>
<dbReference type="SMART" id="SM00490">
    <property type="entry name" value="HELICc"/>
    <property type="match status" value="1"/>
</dbReference>
<feature type="domain" description="RdRp catalytic" evidence="54">
    <location>
        <begin position="3516"/>
        <end position="3639"/>
    </location>
</feature>
<dbReference type="GeneID" id="13791644"/>
<organism evidence="60 61">
    <name type="scientific">Aydin-like pestivirus</name>
    <dbReference type="NCBI Taxonomy" id="2756242"/>
    <lineage>
        <taxon>Viruses</taxon>
        <taxon>Riboviria</taxon>
        <taxon>Orthornavirae</taxon>
        <taxon>Kitrinoviricota</taxon>
        <taxon>Flasuviricetes</taxon>
        <taxon>Amarillovirales</taxon>
        <taxon>Flaviviridae</taxon>
        <taxon>Pestivirus</taxon>
        <taxon>Pestivirus aydinense</taxon>
    </lineage>
</organism>
<evidence type="ECO:0000256" key="27">
    <source>
        <dbReference type="ARBA" id="ARBA00022844"/>
    </source>
</evidence>
<dbReference type="Pfam" id="PF00998">
    <property type="entry name" value="RdRP_3"/>
    <property type="match status" value="1"/>
</dbReference>
<dbReference type="InterPro" id="IPR036430">
    <property type="entry name" value="RNase_T2-like_sf"/>
</dbReference>
<evidence type="ECO:0000256" key="2">
    <source>
        <dbReference type="ARBA" id="ARBA00004192"/>
    </source>
</evidence>
<dbReference type="GO" id="GO:0005525">
    <property type="term" value="F:GTP binding"/>
    <property type="evidence" value="ECO:0007669"/>
    <property type="project" value="UniProtKB-KW"/>
</dbReference>
<evidence type="ECO:0000256" key="30">
    <source>
        <dbReference type="ARBA" id="ARBA00022953"/>
    </source>
</evidence>
<protein>
    <recommendedName>
        <fullName evidence="6">Genome polyprotein</fullName>
    </recommendedName>
</protein>
<keyword evidence="35" id="KW-0342">GTP-binding</keyword>
<evidence type="ECO:0000256" key="40">
    <source>
        <dbReference type="ARBA" id="ARBA00023280"/>
    </source>
</evidence>
<dbReference type="Pfam" id="PF05578">
    <property type="entry name" value="Peptidase_S31"/>
    <property type="match status" value="1"/>
</dbReference>
<name>J9ZZK6_9FLAV</name>
<dbReference type="Proteomes" id="UP000158721">
    <property type="component" value="Segment"/>
</dbReference>
<dbReference type="GO" id="GO:0003723">
    <property type="term" value="F:RNA binding"/>
    <property type="evidence" value="ECO:0007669"/>
    <property type="project" value="InterPro"/>
</dbReference>
<keyword evidence="29 51" id="KW-1092">Inhibition of host IRF3 by virus</keyword>
<evidence type="ECO:0000256" key="18">
    <source>
        <dbReference type="ARBA" id="ARBA00022695"/>
    </source>
</evidence>
<dbReference type="GO" id="GO:0003724">
    <property type="term" value="F:RNA helicase activity"/>
    <property type="evidence" value="ECO:0007669"/>
    <property type="project" value="UniProtKB-EC"/>
</dbReference>
<keyword evidence="61" id="KW-1185">Reference proteome</keyword>
<dbReference type="PANTHER" id="PTHR18934:SF91">
    <property type="entry name" value="PRE-MRNA-SPLICING FACTOR ATP-DEPENDENT RNA HELICASE PRP16"/>
    <property type="match status" value="1"/>
</dbReference>
<evidence type="ECO:0000256" key="28">
    <source>
        <dbReference type="ARBA" id="ARBA00022870"/>
    </source>
</evidence>
<comment type="catalytic activity">
    <reaction evidence="48">
        <text>a ribonucleoside 5'-triphosphate + H2O = a ribonucleoside 5'-diphosphate + phosphate + H(+)</text>
        <dbReference type="Rhea" id="RHEA:23680"/>
        <dbReference type="ChEBI" id="CHEBI:15377"/>
        <dbReference type="ChEBI" id="CHEBI:15378"/>
        <dbReference type="ChEBI" id="CHEBI:43474"/>
        <dbReference type="ChEBI" id="CHEBI:57930"/>
        <dbReference type="ChEBI" id="CHEBI:61557"/>
        <dbReference type="EC" id="3.6.1.15"/>
    </reaction>
</comment>
<evidence type="ECO:0000256" key="50">
    <source>
        <dbReference type="PROSITE-ProRule" id="PRU00868"/>
    </source>
</evidence>
<evidence type="ECO:0000256" key="43">
    <source>
        <dbReference type="ARBA" id="ARBA00023574"/>
    </source>
</evidence>
<evidence type="ECO:0000256" key="33">
    <source>
        <dbReference type="ARBA" id="ARBA00023050"/>
    </source>
</evidence>
<feature type="domain" description="Helicase ATP-binding" evidence="55">
    <location>
        <begin position="1799"/>
        <end position="1957"/>
    </location>
</feature>
<keyword evidence="10" id="KW-1168">Fusion of virus membrane with host membrane</keyword>
<dbReference type="SMART" id="SM00487">
    <property type="entry name" value="DEXDc"/>
    <property type="match status" value="1"/>
</dbReference>
<dbReference type="InterPro" id="IPR014001">
    <property type="entry name" value="Helicase_ATP-bd"/>
</dbReference>
<dbReference type="InterPro" id="IPR043128">
    <property type="entry name" value="Rev_trsase/Diguanyl_cyclase"/>
</dbReference>
<dbReference type="Pfam" id="PF20907">
    <property type="entry name" value="Flav_NS3-hel_C"/>
    <property type="match status" value="1"/>
</dbReference>
<evidence type="ECO:0000256" key="16">
    <source>
        <dbReference type="ARBA" id="ARBA00022679"/>
    </source>
</evidence>
<comment type="similarity">
    <text evidence="5">Belongs to the pestivirus polyprotein family.</text>
</comment>
<feature type="domain" description="Peptidase C53" evidence="59">
    <location>
        <begin position="1"/>
        <end position="168"/>
    </location>
</feature>
<evidence type="ECO:0000256" key="9">
    <source>
        <dbReference type="ARBA" id="ARBA00022484"/>
    </source>
</evidence>
<evidence type="ECO:0000256" key="48">
    <source>
        <dbReference type="ARBA" id="ARBA00047631"/>
    </source>
</evidence>
<evidence type="ECO:0000259" key="58">
    <source>
        <dbReference type="PROSITE" id="PS51692"/>
    </source>
</evidence>
<evidence type="ECO:0000256" key="44">
    <source>
        <dbReference type="ARBA" id="ARBA00023576"/>
    </source>
</evidence>
<keyword evidence="16" id="KW-0808">Transferase</keyword>
<evidence type="ECO:0000256" key="15">
    <source>
        <dbReference type="ARBA" id="ARBA00022670"/>
    </source>
</evidence>
<accession>J9ZZK6</accession>
<evidence type="ECO:0000256" key="45">
    <source>
        <dbReference type="ARBA" id="ARBA00023578"/>
    </source>
</evidence>
<evidence type="ECO:0000256" key="41">
    <source>
        <dbReference type="ARBA" id="ARBA00023296"/>
    </source>
</evidence>
<dbReference type="Gene3D" id="2.60.320.20">
    <property type="entry name" value="Pestivirus envelope glycoprotein E2, domain A"/>
    <property type="match status" value="1"/>
</dbReference>
<dbReference type="GO" id="GO:0055036">
    <property type="term" value="C:virion membrane"/>
    <property type="evidence" value="ECO:0007669"/>
    <property type="project" value="UniProtKB-SubCell"/>
</dbReference>
<keyword evidence="22" id="KW-1161">Viral attachment to host cell</keyword>
<dbReference type="PROSITE" id="PS51535">
    <property type="entry name" value="PESTIVIRUS_NS3PRO"/>
    <property type="match status" value="1"/>
</dbReference>
<keyword evidence="14 51" id="KW-1090">Inhibition of host innate immune response by virus</keyword>
<feature type="transmembrane region" description="Helical" evidence="53">
    <location>
        <begin position="1250"/>
        <end position="1268"/>
    </location>
</feature>
<evidence type="ECO:0000256" key="32">
    <source>
        <dbReference type="ARBA" id="ARBA00023039"/>
    </source>
</evidence>
<evidence type="ECO:0000256" key="12">
    <source>
        <dbReference type="ARBA" id="ARBA00022581"/>
    </source>
</evidence>
<dbReference type="Pfam" id="PF07652">
    <property type="entry name" value="Flavi_DEAD"/>
    <property type="match status" value="1"/>
</dbReference>
<keyword evidence="23" id="KW-0347">Helicase</keyword>
<comment type="catalytic activity">
    <reaction evidence="49">
        <text>ATP + H2O = ADP + phosphate + H(+)</text>
        <dbReference type="Rhea" id="RHEA:13065"/>
        <dbReference type="ChEBI" id="CHEBI:15377"/>
        <dbReference type="ChEBI" id="CHEBI:15378"/>
        <dbReference type="ChEBI" id="CHEBI:30616"/>
        <dbReference type="ChEBI" id="CHEBI:43474"/>
        <dbReference type="ChEBI" id="CHEBI:456216"/>
        <dbReference type="EC" id="3.6.4.13"/>
    </reaction>
</comment>
<evidence type="ECO:0000256" key="49">
    <source>
        <dbReference type="ARBA" id="ARBA00047984"/>
    </source>
</evidence>
<feature type="region of interest" description="Disordered" evidence="52">
    <location>
        <begin position="169"/>
        <end position="205"/>
    </location>
</feature>
<dbReference type="InterPro" id="IPR021824">
    <property type="entry name" value="Capsid-C_pestivirus"/>
</dbReference>
<evidence type="ECO:0000313" key="60">
    <source>
        <dbReference type="EMBL" id="AFS63897.1"/>
    </source>
</evidence>
<dbReference type="InterPro" id="IPR000280">
    <property type="entry name" value="Pestivirus_NS3_S31"/>
</dbReference>
<evidence type="ECO:0000256" key="23">
    <source>
        <dbReference type="ARBA" id="ARBA00022806"/>
    </source>
</evidence>
<keyword evidence="37" id="KW-1015">Disulfide bond</keyword>
<evidence type="ECO:0000256" key="26">
    <source>
        <dbReference type="ARBA" id="ARBA00022840"/>
    </source>
</evidence>
<dbReference type="RefSeq" id="YP_006860588.1">
    <property type="nucleotide sequence ID" value="NC_018713.1"/>
</dbReference>
<dbReference type="Gene3D" id="2.60.40.3000">
    <property type="entry name" value="Pestivirus envelope glycoprotein E2, domain B"/>
    <property type="match status" value="1"/>
</dbReference>
<dbReference type="Pfam" id="PF11889">
    <property type="entry name" value="Capsid_pestivir"/>
    <property type="match status" value="1"/>
</dbReference>
<dbReference type="Gene3D" id="2.60.40.4200">
    <property type="entry name" value="Pestivirus envelope glycoprotein E2, C-terminal domain"/>
    <property type="match status" value="1"/>
</dbReference>
<dbReference type="InterPro" id="IPR042311">
    <property type="entry name" value="Pestivirus_E2_D"/>
</dbReference>
<evidence type="ECO:0000256" key="31">
    <source>
        <dbReference type="ARBA" id="ARBA00022989"/>
    </source>
</evidence>
<dbReference type="GO" id="GO:0004197">
    <property type="term" value="F:cysteine-type endopeptidase activity"/>
    <property type="evidence" value="ECO:0007669"/>
    <property type="project" value="UniProtKB-UniRule"/>
</dbReference>
<keyword evidence="13" id="KW-1162">Viral penetration into host cytoplasm</keyword>
<sequence length="3895" mass="438370">MELNNFYFLYKTSKQKPAGVEEPVYNAAGVPLFGETSEIHPQSTLKLPHDRGRGEVRTTLEKLPRKGDCRSGNQLGPVSGIYIKPGPIYYQDYAGPVYHRAPLELFAETQFCETTKRIGRVTGSDGRLYHLYVCIDGCILVKLAKRGESKTLKWVKNVMDSPLWVTSCSDDNKDKEKSQKKPDRIKQGAMKISPRENEKDSKVKPPDATIVVEGVKYQVKKKGKVKGKNTQDGLYHNKNKPPESRKKLEKALLAWAVIAILVYHPVMAENITQWNLSDNGTTGIQHVMYQRGVNRSLHGIWPERICAGVPTHLATDVELKGIQGMMDASERTNYTCCRLQRHEWNKHGWCNWYNIEPWIWLMNKTQANLTEGQPDKECAVTCRYDKESDLNVVTQARDRPTTLTGCKKGKKFSFAGIIMESPCNFNVSAEDILYGDNGCGNLFQDTALYVVDGVTNTVENARQGAAKLTSWLGKQLGIMGKKLEHKSKTWFGAHAQSPYCNVTRRIGYIWYTNNCTPACLPRNTKIIGPGKFDTNAEDGKILHEMGGHISEFLLLSLVVLSDFAPETASAIYLVLHFTIPQSYENPKDCDKNQLNLTIGLRTEDVVPSSVWNIGKYVCIRPDWWPYETTVVLLFEEVGQVIKLALRALRDLTRVWNSASTTAFLICLIKVLRGQVIQGIIWLLLVTGAQGQFTCEKNYRYAIAKTTDVGLLGAEGLTTTWREYKNNFELDDGLLRAVCKSGFFTFRFHCDMGTRYLAKLHAQALPTSVVFEKVGQQPGAREITMEDNFEFGLCPCDSKPVVKGKYNATLLNGSAFNLVCPIGWTGVVECTVISESTLHTEVVKVFRRDKPFPSRKYCVDTKVIGEDLFHCKLGGNWTCIPGEQVAYRGGQVKNCKWCGFTFETPEDLPHYPIGKCVLSNETGYRLVDGTTCNRHGVIIDQTGSHECLIGKTKIKVYPVDDKLGPMPCRPKEIISSEGPISKTACTFNYTKTLKNKYYEPRDSYFQQYMLKGEYQYWFDLDVTDHHTDYFAEFIVVVVVALLGGRYVLWLMVVYIVLTDQMASGLQLGQGEVVLIGNLITHEDLEVVVYFLLLYLVIRDEPIKKWILLLYHALTNNPMKTATVGVLMLSGAVNGAESGEGGQAGLDLQFLVTVGIVVSMLIARRDPTTIPLIITVVTLRTTGLAGGLATDLAIATVTTVLLMWTFISDYYRHKVWLQFLISTVSGIFLIRALKGLGEIEIHAPEIPSSRPLFFVLTYLISAAIVTRWNLDIAGALLQGIPILMMAMTMWADLITLILVLPTYELTKLYYLREVKTITERNWLGGIKYKRVSDVYEVDQSCEGVYLFPSRQRTDNTTEGMLPLIKAILISCVSSRWQLIYLLYLVLEISYYLHRKIIEEVAGGTNLLSRFMAALIETNWTLDNNEVRGLKKFYLLSSRVRSLIVKHKVRNEVVASWYGEEEIFGMPKLVNLVRIATLSRSKHCILCTVCEDKTWKGETCPKCGRFGPPISCGMTLADFEEKHYKKIFFREDQEDGLFREEHKGYVQYRARGQLFLRNLPILATKVKLLLVGNLGAEVGDLEHLGWVLRGPAVCKKVTNHEKCHTTIADKLTAFFGIMPRGTTPRAPVRFPTSLLKIRRGLETGWAYTHQGGISSVDHVTFGKDLLVCDSMGRTRVVCQNNNKMTDETEYGVKTDSGCPEGARCYVFNPEAVNIAGTKGAMVHLQKTGGEFSCVTASGTPAFFDLKNLRGWSGLPIFEASSGRVVGRVKVGKNEESKPTKLMSGIQTVSKNTTDLTDLVRKITAMNRGEFKQITLATGAGKTTELPRSVIEEIGRHKRILVLIPLRAAAESVYQYMRQKHPSISFNLRIGEMKEGDMATGITYASYGYFCQMPQPKLRAAMVEYSYIFLDEYHCATPEQLAIIGKIHRFSENLRVVAMTATPAGTVTTTGQKHPIEEFIAPEVMKGEDLGSEFLDIAGLKIPTDEMKGNMLVFVPTRNMAVETAKKLKAKGYNSGYYYSGEDPANLRVVTSQSPYVVVATNAIESGVTLPDLDVVVDTGLKCEKRIRLASKMPFIVTGLKRMAVTIGEQAQRRGRVGRVKPGRYYRSQETATGSKDYHYDLLQAQRYGIEDGINITKSFREMNYDWSLYEEDSLMITQLEILNNLLISEDLPIAVKNIMARTDHPEPIQLAYNSYEVQVPVLFPKIRNGEVTDSYDNYTFLNARKLGDDVPAYIYATEDEDLAVELLGLDWPDPGNQSTVETSRALKQVAGLSAAENALLVALFGYVGYQALSKRHIPIVTDIYTVEDHRLEDTTPMQYAPNAIRTEGKETELRELAQDDIQKYAEAVADYAKQGVEFMKTQALKIRETPTFKNSVDTLSDYVRRFLDSLADSKEEIIRYGLWGTHTALYKSIGARLGYETAFATLVIKWLAFGGETLSDHIKQAATDLVVYYIINRPQFPGDTETQQEGRKFVASLLVSALATYTYKSWNYNNLAKIVEPALACLPYASQALKLFAPTRLESVVILSTAIYKTYLAIRRGRSDGLLGTGVSAAMEIMSQNPVSVGIAVMLGVGAVAAHNAIESSEQKRTLLMKVFVKNFLDQAATDELVKESPEKIIMALFEAVQTVGNPLRLIYHLYGVFYKGWEAKELAERTAGRNLFTLIMFEAVELLGVDSEGKMRNLSSNYLMEMLNKIHESIKVNIRKLAISWAPAPFSCDWTPSDRRITLRCDDYLRVETKCPCGYRMKAVKNCSGELRLLEEEGSFLCRNKFGRGFDNYRVTKYYDDNLEEIRPGVIMEGQMELYYKGTTVKVDFDNSKTVVSTDKWEMDHATLTRLLRKHTGVGCGGAYMGDQPSYKNLIKRDCATISKDKVYFTKMKKGCAFTYDLSIHNLVRLIELVHKNNLEEKEIPAATVTTWLAYTFVNEDIGTIKPVLGEKVIPEKVEDVCLQPTVKVDTSNISVTVVGEAPVMTTGQTPVEFLDKPEDNSCQPNLKLGFEEGQYPGPSQQMSGINEAVSGQDERPMVIIVGSNKATSNRVKTAKNVRVYKGDNPVEVRNLLREGKALVVALAEVEVDLLRYVDYKGTFLTRETLEALSLGRPKPKDLTKAEAMRLLHPESGLVELPDWFTAEEPLFLEATIKQDKYHLVGDVTTIREKAKLLGATDSTKIVRQAGSKAYTMKLSNWIMQVENKHNNLTPLFEELMLRCPPGKQMRSEHMVTAYQLAQGNWMPTSCNVFLGTIPAKRVKTHPYEAYVKLKDLLEEHGMKTLHGGSGLREHNNWIVGKVKHQGNLRTKHILNPGRVAEQLQREGHKHNVYNKIIGSTMTAVGIRLERLPVVRAQTDTTSFHQAIRDKIDKRENLQTPGLHGKLLEIFNTLKKNDLAQTYDAVEWEELERGVNRKGAAGFFEHKNIGEVLNTEKEKVERLIKDLKSGKHIKYYETAIPKNEKRDVNDDWEAGDYVEEKKPRVIQYPEAKVRLAITKVMYKWVKQKPVVIPGYEGKTPLFEVFDKVKKEWDQFHNPVAVSFDTKAWDTQVTTKDLELIGEIQKYYFKKEWHRFIDTITQHMVEVPVITADGEVYIRNGQRGSGQPDTSAGNSMLNVLTMIYAFCEATGVPYKSFNRVAKIHVCGDDGFLITERALGEKFASRGVQILYEAGKPQKITEGDYMKVAYKFDDIEFCSHTPIQVRWSDNTSSYMPGRNTATILAKMATRLDSSGERGTTAYEKAVAFSFLLMYSWNPLVRRICLLTLSTEPEVKPSKATTYYYEGDPISAYKEVIGHNLQDLKRTGFEKLAQLNLSMTTLGIWTRHTSKRLLQDCVNTGASEGNWLVNADRLVSSKTLRTYVPGKGHTLQGKHYEELMLNKRTLTSYVGTERYNLGPIVNIVLRRLKVLMMACIGVRE</sequence>
<keyword evidence="40" id="KW-0899">Viral immunoevasion</keyword>
<keyword evidence="28" id="KW-1043">Host membrane</keyword>
<dbReference type="GO" id="GO:0070008">
    <property type="term" value="F:serine-type exopeptidase activity"/>
    <property type="evidence" value="ECO:0007669"/>
    <property type="project" value="InterPro"/>
</dbReference>
<feature type="compositionally biased region" description="Basic and acidic residues" evidence="52">
    <location>
        <begin position="193"/>
        <end position="205"/>
    </location>
</feature>
<dbReference type="GO" id="GO:0034220">
    <property type="term" value="P:monoatomic ion transmembrane transport"/>
    <property type="evidence" value="ECO:0007669"/>
    <property type="project" value="UniProtKB-KW"/>
</dbReference>
<comment type="catalytic activity">
    <reaction evidence="1">
        <text>Leu is conserved at position P1 for all four cleavage sites. Alanine is found at position P1' of the NS4A-NS4B cleavage site, whereas serine is found at position P1' of the NS3-NS4A, NS4B-NS5A and NS5A-NS5B cleavage sites.</text>
        <dbReference type="EC" id="3.4.21.113"/>
    </reaction>
</comment>
<evidence type="ECO:0000256" key="38">
    <source>
        <dbReference type="ARBA" id="ARBA00023180"/>
    </source>
</evidence>
<keyword evidence="30" id="KW-0693">Viral RNA replication</keyword>
<evidence type="ECO:0000256" key="11">
    <source>
        <dbReference type="ARBA" id="ARBA00022510"/>
    </source>
</evidence>
<dbReference type="CDD" id="cd17931">
    <property type="entry name" value="DEXHc_viral_Ns3"/>
    <property type="match status" value="1"/>
</dbReference>
<dbReference type="GO" id="GO:0019062">
    <property type="term" value="P:virion attachment to host cell"/>
    <property type="evidence" value="ECO:0007669"/>
    <property type="project" value="UniProtKB-KW"/>
</dbReference>
<evidence type="ECO:0000256" key="39">
    <source>
        <dbReference type="ARBA" id="ARBA00023200"/>
    </source>
</evidence>
<keyword evidence="32" id="KW-1182">Viral ion channel</keyword>
<evidence type="ECO:0000256" key="10">
    <source>
        <dbReference type="ARBA" id="ARBA00022506"/>
    </source>
</evidence>
<keyword evidence="24 51" id="KW-0788">Thiol protease</keyword>
<dbReference type="InterPro" id="IPR042309">
    <property type="entry name" value="Pestivirus_E2_A"/>
</dbReference>
<feature type="active site" description="Charge relay system; for serine protease NS3 activity" evidence="50">
    <location>
        <position position="1692"/>
    </location>
</feature>
<dbReference type="FunFam" id="3.30.70.270:FF:000083">
    <property type="entry name" value="Genome polyprotein"/>
    <property type="match status" value="1"/>
</dbReference>
<keyword evidence="25 50" id="KW-0720">Serine protease</keyword>
<reference evidence="60 61" key="1">
    <citation type="journal article" date="2012" name="J. Virol.">
        <title>Complete genome sequence of a novel pestivirus from sheep.</title>
        <authorList>
            <person name="Becher P."/>
            <person name="Schmeiser S."/>
            <person name="Oguzoglu T.C."/>
            <person name="Postel A."/>
        </authorList>
    </citation>
    <scope>NUCLEOTIDE SEQUENCE [LARGE SCALE GENOMIC DNA]</scope>
    <source>
        <strain evidence="60">Aydin/04-TR</strain>
    </source>
</reference>
<feature type="domain" description="Peptidase C74" evidence="58">
    <location>
        <begin position="1438"/>
        <end position="1586"/>
    </location>
</feature>
<dbReference type="PROSITE" id="PS50507">
    <property type="entry name" value="RDRP_SSRNA_POS"/>
    <property type="match status" value="1"/>
</dbReference>
<feature type="active site" description="For N-terminal protease activity" evidence="51">
    <location>
        <position position="69"/>
    </location>
</feature>
<dbReference type="PROSITE" id="PS00531">
    <property type="entry name" value="RNASE_T2_2"/>
    <property type="match status" value="1"/>
</dbReference>
<dbReference type="GO" id="GO:0030430">
    <property type="term" value="C:host cell cytoplasm"/>
    <property type="evidence" value="ECO:0007669"/>
    <property type="project" value="UniProtKB-SubCell"/>
</dbReference>
<evidence type="ECO:0000256" key="14">
    <source>
        <dbReference type="ARBA" id="ARBA00022632"/>
    </source>
</evidence>
<evidence type="ECO:0000256" key="37">
    <source>
        <dbReference type="ARBA" id="ARBA00023157"/>
    </source>
</evidence>
<keyword evidence="17 53" id="KW-0812">Transmembrane</keyword>
<dbReference type="InterPro" id="IPR030399">
    <property type="entry name" value="NS2_C74"/>
</dbReference>
<evidence type="ECO:0000256" key="25">
    <source>
        <dbReference type="ARBA" id="ARBA00022825"/>
    </source>
</evidence>
<evidence type="ECO:0000256" key="19">
    <source>
        <dbReference type="ARBA" id="ARBA00022722"/>
    </source>
</evidence>
<dbReference type="PRINTS" id="PR00729">
    <property type="entry name" value="CDVENDOPTASE"/>
</dbReference>
<dbReference type="InterPro" id="IPR007094">
    <property type="entry name" value="RNA-dir_pol_PSvirus"/>
</dbReference>
<dbReference type="GO" id="GO:0015267">
    <property type="term" value="F:channel activity"/>
    <property type="evidence" value="ECO:0007669"/>
    <property type="project" value="UniProtKB-KW"/>
</dbReference>
<keyword evidence="33" id="KW-1072">Activation of host autophagy by virus</keyword>
<dbReference type="GO" id="GO:0019082">
    <property type="term" value="P:viral protein processing"/>
    <property type="evidence" value="ECO:0007669"/>
    <property type="project" value="UniProtKB-UniRule"/>
</dbReference>
<keyword evidence="7" id="KW-0813">Transport</keyword>
<feature type="transmembrane region" description="Helical" evidence="53">
    <location>
        <begin position="1213"/>
        <end position="1230"/>
    </location>
</feature>
<dbReference type="PANTHER" id="PTHR18934">
    <property type="entry name" value="ATP-DEPENDENT RNA HELICASE"/>
    <property type="match status" value="1"/>
</dbReference>
<feature type="transmembrane region" description="Helical" evidence="53">
    <location>
        <begin position="1032"/>
        <end position="1056"/>
    </location>
</feature>
<evidence type="ECO:0000256" key="21">
    <source>
        <dbReference type="ARBA" id="ARBA00022801"/>
    </source>
</evidence>
<dbReference type="Gene3D" id="3.90.730.10">
    <property type="entry name" value="Ribonuclease T2-like"/>
    <property type="match status" value="1"/>
</dbReference>
<feature type="site" description="Cleavage; by autolysis" evidence="51">
    <location>
        <begin position="168"/>
        <end position="169"/>
    </location>
</feature>
<evidence type="ECO:0000256" key="29">
    <source>
        <dbReference type="ARBA" id="ARBA00022931"/>
    </source>
</evidence>
<feature type="domain" description="Helicase C-terminal" evidence="56">
    <location>
        <begin position="1970"/>
        <end position="2140"/>
    </location>
</feature>
<keyword evidence="11" id="KW-1170">Fusion of virus membrane with host endosomal membrane</keyword>
<dbReference type="InterPro" id="IPR032521">
    <property type="entry name" value="Pestivirus_E2"/>
</dbReference>
<keyword evidence="41" id="KW-1160">Virus entry into host cell</keyword>
<dbReference type="SUPFAM" id="SSF56672">
    <property type="entry name" value="DNA/RNA polymerases"/>
    <property type="match status" value="1"/>
</dbReference>
<dbReference type="GO" id="GO:0046718">
    <property type="term" value="P:symbiont entry into host cell"/>
    <property type="evidence" value="ECO:0007669"/>
    <property type="project" value="UniProtKB-KW"/>
</dbReference>
<evidence type="ECO:0000256" key="42">
    <source>
        <dbReference type="ARBA" id="ARBA00023303"/>
    </source>
</evidence>